<dbReference type="SUPFAM" id="SSF57196">
    <property type="entry name" value="EGF/Laminin"/>
    <property type="match status" value="1"/>
</dbReference>
<dbReference type="InterPro" id="IPR007110">
    <property type="entry name" value="Ig-like_dom"/>
</dbReference>
<dbReference type="GO" id="GO:0030424">
    <property type="term" value="C:axon"/>
    <property type="evidence" value="ECO:0007669"/>
    <property type="project" value="TreeGrafter"/>
</dbReference>
<keyword evidence="6" id="KW-0393">Immunoglobulin domain</keyword>
<feature type="domain" description="Ig-like" evidence="10">
    <location>
        <begin position="17"/>
        <end position="103"/>
    </location>
</feature>
<dbReference type="GO" id="GO:0050808">
    <property type="term" value="P:synapse organization"/>
    <property type="evidence" value="ECO:0007669"/>
    <property type="project" value="TreeGrafter"/>
</dbReference>
<dbReference type="OrthoDB" id="5967626at2759"/>
<organism evidence="11 12">
    <name type="scientific">Desmophyllum pertusum</name>
    <dbReference type="NCBI Taxonomy" id="174260"/>
    <lineage>
        <taxon>Eukaryota</taxon>
        <taxon>Metazoa</taxon>
        <taxon>Cnidaria</taxon>
        <taxon>Anthozoa</taxon>
        <taxon>Hexacorallia</taxon>
        <taxon>Scleractinia</taxon>
        <taxon>Caryophylliina</taxon>
        <taxon>Caryophylliidae</taxon>
        <taxon>Desmophyllum</taxon>
    </lineage>
</organism>
<keyword evidence="5" id="KW-0325">Glycoprotein</keyword>
<evidence type="ECO:0000256" key="1">
    <source>
        <dbReference type="ARBA" id="ARBA00022536"/>
    </source>
</evidence>
<dbReference type="InterPro" id="IPR001791">
    <property type="entry name" value="Laminin_G"/>
</dbReference>
<dbReference type="Pfam" id="PF02210">
    <property type="entry name" value="Laminin_G_2"/>
    <property type="match status" value="1"/>
</dbReference>
<dbReference type="GO" id="GO:0005886">
    <property type="term" value="C:plasma membrane"/>
    <property type="evidence" value="ECO:0007669"/>
    <property type="project" value="TreeGrafter"/>
</dbReference>
<dbReference type="SMART" id="SM00409">
    <property type="entry name" value="IG"/>
    <property type="match status" value="4"/>
</dbReference>
<keyword evidence="12" id="KW-1185">Reference proteome</keyword>
<dbReference type="PANTHER" id="PTHR45080:SF8">
    <property type="entry name" value="IG-LIKE DOMAIN-CONTAINING PROTEIN"/>
    <property type="match status" value="1"/>
</dbReference>
<dbReference type="Gene3D" id="2.10.25.10">
    <property type="entry name" value="Laminin"/>
    <property type="match status" value="2"/>
</dbReference>
<sequence length="802" mass="86420">MTRESVQLIVTVAHEAPEVAVESISEKVIEGEKAELRCNASGIPTPSIVWERLGSNLPSGGLDRNGLLTIPSVGPEDAGTYTCKAINDEGQDSANVQLEVIVSPRVEWSKVNGSIPSGSEEDKGTLIVAEAGVEHTGKYRCHASNSAGSSEGFASVTVFVAPQVMIWPESLVASPDSNVSFALQRNRHTRPCNHVDKRRRGPSQTSLGYEWRVDSGAPCEFQMKDDLPSVSITGGASVKTVRVGGSLTLECRGTGIPKPEIQWFRVDGPLPEGITIEGGVLVVANARHSHGGAYACNVTNRVGSVQSQVAIFVQEAPKVTVTPQKSRIRIGEPVEFTCIASGSPSPKLTWRKLNGSLPVNGTVRGGVFRIANVTQEDAGIYFCDASNVEGSAEGNGTLEIKVTVPRFTQKPLSYLSVQRLTEEPLNFTVEIVFAPEMADGLILYNDQLTKDSVGDFISFGMSNGFAEFRFNLGFEPAIIRSQQPLRLYEWHTVILSRDEKEGNLTVDSKPAVTGISKGGSTGLNLNQDLYVGGVPDFSSISSLSGFRSGFVGCLSYLVIDGKVVNLGEPINRVGLEDCDVCETRPCKNGGTCRETTGAWGFVCSCRPGYSGRTCQGAGQQCSLGVCNEGRCENIGDDGFKCICPAGYSGERCEEGTPIETPMFEGDSFMSFPGIEGALRQLKLTIRFMVQKSGNMLLLFNGQRRYPNRGDFISLAVIGGRVEFKFDLGSGAGILRSVRNISVGMWHTVLLERKLDKSSLTLDSDPAVTDYSPCCSKGLNLALDLLHRGRGKFHNGRHSQNWC</sequence>
<gene>
    <name evidence="11" type="primary">HSPG2_7</name>
    <name evidence="11" type="ORF">OS493_014102</name>
</gene>
<feature type="disulfide bond" evidence="7">
    <location>
        <begin position="586"/>
        <end position="603"/>
    </location>
</feature>
<dbReference type="AlphaFoldDB" id="A0A9W9ZDH9"/>
<dbReference type="InterPro" id="IPR013783">
    <property type="entry name" value="Ig-like_fold"/>
</dbReference>
<reference evidence="11" key="1">
    <citation type="submission" date="2023-01" db="EMBL/GenBank/DDBJ databases">
        <title>Genome assembly of the deep-sea coral Lophelia pertusa.</title>
        <authorList>
            <person name="Herrera S."/>
            <person name="Cordes E."/>
        </authorList>
    </citation>
    <scope>NUCLEOTIDE SEQUENCE</scope>
    <source>
        <strain evidence="11">USNM1676648</strain>
        <tissue evidence="11">Polyp</tissue>
    </source>
</reference>
<dbReference type="GO" id="GO:0043025">
    <property type="term" value="C:neuronal cell body"/>
    <property type="evidence" value="ECO:0007669"/>
    <property type="project" value="TreeGrafter"/>
</dbReference>
<evidence type="ECO:0000256" key="4">
    <source>
        <dbReference type="ARBA" id="ARBA00023157"/>
    </source>
</evidence>
<feature type="domain" description="Ig-like" evidence="10">
    <location>
        <begin position="104"/>
        <end position="157"/>
    </location>
</feature>
<dbReference type="Gene3D" id="2.60.40.10">
    <property type="entry name" value="Immunoglobulins"/>
    <property type="match status" value="4"/>
</dbReference>
<dbReference type="PROSITE" id="PS50835">
    <property type="entry name" value="IG_LIKE"/>
    <property type="match status" value="4"/>
</dbReference>
<dbReference type="Gene3D" id="2.60.120.200">
    <property type="match status" value="2"/>
</dbReference>
<dbReference type="SUPFAM" id="SSF49899">
    <property type="entry name" value="Concanavalin A-like lectins/glucanases"/>
    <property type="match status" value="2"/>
</dbReference>
<dbReference type="PROSITE" id="PS00022">
    <property type="entry name" value="EGF_1"/>
    <property type="match status" value="2"/>
</dbReference>
<dbReference type="InterPro" id="IPR003598">
    <property type="entry name" value="Ig_sub2"/>
</dbReference>
<dbReference type="PROSITE" id="PS01186">
    <property type="entry name" value="EGF_2"/>
    <property type="match status" value="2"/>
</dbReference>
<evidence type="ECO:0000256" key="2">
    <source>
        <dbReference type="ARBA" id="ARBA00022729"/>
    </source>
</evidence>
<evidence type="ECO:0000259" key="9">
    <source>
        <dbReference type="PROSITE" id="PS50026"/>
    </source>
</evidence>
<dbReference type="SUPFAM" id="SSF48726">
    <property type="entry name" value="Immunoglobulin"/>
    <property type="match status" value="4"/>
</dbReference>
<dbReference type="Pfam" id="PF13927">
    <property type="entry name" value="Ig_3"/>
    <property type="match status" value="3"/>
</dbReference>
<feature type="domain" description="Ig-like" evidence="10">
    <location>
        <begin position="228"/>
        <end position="312"/>
    </location>
</feature>
<name>A0A9W9ZDH9_9CNID</name>
<evidence type="ECO:0000256" key="3">
    <source>
        <dbReference type="ARBA" id="ARBA00022737"/>
    </source>
</evidence>
<evidence type="ECO:0000313" key="11">
    <source>
        <dbReference type="EMBL" id="KAJ7379698.1"/>
    </source>
</evidence>
<feature type="disulfide bond" evidence="7">
    <location>
        <begin position="605"/>
        <end position="614"/>
    </location>
</feature>
<proteinExistence type="predicted"/>
<dbReference type="SMART" id="SM00181">
    <property type="entry name" value="EGF"/>
    <property type="match status" value="2"/>
</dbReference>
<dbReference type="PROSITE" id="PS50025">
    <property type="entry name" value="LAM_G_DOMAIN"/>
    <property type="match status" value="2"/>
</dbReference>
<dbReference type="Pfam" id="PF00008">
    <property type="entry name" value="EGF"/>
    <property type="match status" value="1"/>
</dbReference>
<keyword evidence="4 7" id="KW-1015">Disulfide bond</keyword>
<keyword evidence="2" id="KW-0732">Signal</keyword>
<dbReference type="GO" id="GO:0008046">
    <property type="term" value="F:axon guidance receptor activity"/>
    <property type="evidence" value="ECO:0007669"/>
    <property type="project" value="TreeGrafter"/>
</dbReference>
<dbReference type="Pfam" id="PF00054">
    <property type="entry name" value="Laminin_G_1"/>
    <property type="match status" value="1"/>
</dbReference>
<dbReference type="InterPro" id="IPR050958">
    <property type="entry name" value="Cell_Adh-Cytoskel_Orgn"/>
</dbReference>
<feature type="domain" description="EGF-like" evidence="9">
    <location>
        <begin position="617"/>
        <end position="653"/>
    </location>
</feature>
<feature type="domain" description="Laminin G" evidence="8">
    <location>
        <begin position="404"/>
        <end position="586"/>
    </location>
</feature>
<dbReference type="CDD" id="cd00054">
    <property type="entry name" value="EGF_CA"/>
    <property type="match status" value="2"/>
</dbReference>
<keyword evidence="3" id="KW-0677">Repeat</keyword>
<dbReference type="InterPro" id="IPR036179">
    <property type="entry name" value="Ig-like_dom_sf"/>
</dbReference>
<dbReference type="InterPro" id="IPR003599">
    <property type="entry name" value="Ig_sub"/>
</dbReference>
<feature type="disulfide bond" evidence="7">
    <location>
        <begin position="643"/>
        <end position="652"/>
    </location>
</feature>
<evidence type="ECO:0000259" key="8">
    <source>
        <dbReference type="PROSITE" id="PS50025"/>
    </source>
</evidence>
<dbReference type="InterPro" id="IPR001881">
    <property type="entry name" value="EGF-like_Ca-bd_dom"/>
</dbReference>
<dbReference type="SMART" id="SM00179">
    <property type="entry name" value="EGF_CA"/>
    <property type="match status" value="2"/>
</dbReference>
<dbReference type="PANTHER" id="PTHR45080">
    <property type="entry name" value="CONTACTIN 5"/>
    <property type="match status" value="1"/>
</dbReference>
<feature type="disulfide bond" evidence="7">
    <location>
        <begin position="621"/>
        <end position="631"/>
    </location>
</feature>
<dbReference type="InterPro" id="IPR000742">
    <property type="entry name" value="EGF"/>
</dbReference>
<evidence type="ECO:0000256" key="6">
    <source>
        <dbReference type="ARBA" id="ARBA00023319"/>
    </source>
</evidence>
<dbReference type="SMART" id="SM00408">
    <property type="entry name" value="IGc2"/>
    <property type="match status" value="4"/>
</dbReference>
<feature type="domain" description="EGF-like" evidence="9">
    <location>
        <begin position="577"/>
        <end position="615"/>
    </location>
</feature>
<dbReference type="FunFam" id="2.60.40.10:FF:000032">
    <property type="entry name" value="palladin isoform X1"/>
    <property type="match status" value="2"/>
</dbReference>
<feature type="domain" description="Ig-like" evidence="10">
    <location>
        <begin position="317"/>
        <end position="403"/>
    </location>
</feature>
<dbReference type="InterPro" id="IPR013320">
    <property type="entry name" value="ConA-like_dom_sf"/>
</dbReference>
<dbReference type="SMART" id="SM00282">
    <property type="entry name" value="LamG"/>
    <property type="match status" value="2"/>
</dbReference>
<dbReference type="FunFam" id="2.10.25.10:FF:000012">
    <property type="entry name" value="Delta-like protein"/>
    <property type="match status" value="1"/>
</dbReference>
<feature type="domain" description="Laminin G" evidence="8">
    <location>
        <begin position="658"/>
        <end position="802"/>
    </location>
</feature>
<dbReference type="GO" id="GO:0005509">
    <property type="term" value="F:calcium ion binding"/>
    <property type="evidence" value="ECO:0007669"/>
    <property type="project" value="InterPro"/>
</dbReference>
<keyword evidence="1 7" id="KW-0245">EGF-like domain</keyword>
<dbReference type="GO" id="GO:0007156">
    <property type="term" value="P:homophilic cell adhesion via plasma membrane adhesion molecules"/>
    <property type="evidence" value="ECO:0007669"/>
    <property type="project" value="TreeGrafter"/>
</dbReference>
<evidence type="ECO:0000259" key="10">
    <source>
        <dbReference type="PROSITE" id="PS50835"/>
    </source>
</evidence>
<evidence type="ECO:0000256" key="7">
    <source>
        <dbReference type="PROSITE-ProRule" id="PRU00076"/>
    </source>
</evidence>
<comment type="caution">
    <text evidence="11">The sequence shown here is derived from an EMBL/GenBank/DDBJ whole genome shotgun (WGS) entry which is preliminary data.</text>
</comment>
<dbReference type="Proteomes" id="UP001163046">
    <property type="component" value="Unassembled WGS sequence"/>
</dbReference>
<dbReference type="CDD" id="cd00110">
    <property type="entry name" value="LamG"/>
    <property type="match status" value="2"/>
</dbReference>
<dbReference type="PROSITE" id="PS50026">
    <property type="entry name" value="EGF_3"/>
    <property type="match status" value="2"/>
</dbReference>
<dbReference type="EMBL" id="MU826356">
    <property type="protein sequence ID" value="KAJ7379698.1"/>
    <property type="molecule type" value="Genomic_DNA"/>
</dbReference>
<accession>A0A9W9ZDH9</accession>
<comment type="caution">
    <text evidence="7">Lacks conserved residue(s) required for the propagation of feature annotation.</text>
</comment>
<protein>
    <submittedName>
        <fullName evidence="11">Basement membrane-specific heparan sulfate proteoglycan core protein</fullName>
    </submittedName>
</protein>
<dbReference type="CDD" id="cd00096">
    <property type="entry name" value="Ig"/>
    <property type="match status" value="1"/>
</dbReference>
<evidence type="ECO:0000313" key="12">
    <source>
        <dbReference type="Proteomes" id="UP001163046"/>
    </source>
</evidence>
<evidence type="ECO:0000256" key="5">
    <source>
        <dbReference type="ARBA" id="ARBA00023180"/>
    </source>
</evidence>